<keyword evidence="4" id="KW-0238">DNA-binding</keyword>
<gene>
    <name evidence="9" type="ORF">DB88DRAFT_496405</name>
</gene>
<dbReference type="InterPro" id="IPR051615">
    <property type="entry name" value="Transcr_Regulatory_Elem"/>
</dbReference>
<evidence type="ECO:0000256" key="4">
    <source>
        <dbReference type="ARBA" id="ARBA00023125"/>
    </source>
</evidence>
<dbReference type="InterPro" id="IPR007219">
    <property type="entry name" value="XnlR_reg_dom"/>
</dbReference>
<comment type="caution">
    <text evidence="9">The sequence shown here is derived from an EMBL/GenBank/DDBJ whole genome shotgun (WGS) entry which is preliminary data.</text>
</comment>
<dbReference type="Pfam" id="PF04082">
    <property type="entry name" value="Fungal_trans"/>
    <property type="match status" value="1"/>
</dbReference>
<evidence type="ECO:0000256" key="3">
    <source>
        <dbReference type="ARBA" id="ARBA00023015"/>
    </source>
</evidence>
<organism evidence="9 10">
    <name type="scientific">Papiliotrema laurentii</name>
    <name type="common">Cryptococcus laurentii</name>
    <dbReference type="NCBI Taxonomy" id="5418"/>
    <lineage>
        <taxon>Eukaryota</taxon>
        <taxon>Fungi</taxon>
        <taxon>Dikarya</taxon>
        <taxon>Basidiomycota</taxon>
        <taxon>Agaricomycotina</taxon>
        <taxon>Tremellomycetes</taxon>
        <taxon>Tremellales</taxon>
        <taxon>Rhynchogastremaceae</taxon>
        <taxon>Papiliotrema</taxon>
    </lineage>
</organism>
<keyword evidence="2" id="KW-0862">Zinc</keyword>
<evidence type="ECO:0000256" key="1">
    <source>
        <dbReference type="ARBA" id="ARBA00022723"/>
    </source>
</evidence>
<dbReference type="Proteomes" id="UP001182556">
    <property type="component" value="Unassembled WGS sequence"/>
</dbReference>
<evidence type="ECO:0000313" key="10">
    <source>
        <dbReference type="Proteomes" id="UP001182556"/>
    </source>
</evidence>
<dbReference type="EMBL" id="JAODAN010000008">
    <property type="protein sequence ID" value="KAK1922827.1"/>
    <property type="molecule type" value="Genomic_DNA"/>
</dbReference>
<proteinExistence type="predicted"/>
<keyword evidence="3" id="KW-0805">Transcription regulation</keyword>
<accession>A0AAD9FQF9</accession>
<keyword evidence="1" id="KW-0479">Metal-binding</keyword>
<evidence type="ECO:0000256" key="7">
    <source>
        <dbReference type="SAM" id="MobiDB-lite"/>
    </source>
</evidence>
<keyword evidence="6" id="KW-0539">Nucleus</keyword>
<feature type="region of interest" description="Disordered" evidence="7">
    <location>
        <begin position="1"/>
        <end position="49"/>
    </location>
</feature>
<dbReference type="SMART" id="SM00906">
    <property type="entry name" value="Fungal_trans"/>
    <property type="match status" value="1"/>
</dbReference>
<keyword evidence="5" id="KW-0804">Transcription</keyword>
<dbReference type="GO" id="GO:0008270">
    <property type="term" value="F:zinc ion binding"/>
    <property type="evidence" value="ECO:0007669"/>
    <property type="project" value="InterPro"/>
</dbReference>
<evidence type="ECO:0000256" key="6">
    <source>
        <dbReference type="ARBA" id="ARBA00023242"/>
    </source>
</evidence>
<protein>
    <submittedName>
        <fullName evidence="9">Transcription factor</fullName>
    </submittedName>
</protein>
<evidence type="ECO:0000256" key="5">
    <source>
        <dbReference type="ARBA" id="ARBA00023163"/>
    </source>
</evidence>
<evidence type="ECO:0000256" key="2">
    <source>
        <dbReference type="ARBA" id="ARBA00022833"/>
    </source>
</evidence>
<evidence type="ECO:0000313" key="9">
    <source>
        <dbReference type="EMBL" id="KAK1922827.1"/>
    </source>
</evidence>
<dbReference type="GO" id="GO:0003677">
    <property type="term" value="F:DNA binding"/>
    <property type="evidence" value="ECO:0007669"/>
    <property type="project" value="UniProtKB-KW"/>
</dbReference>
<dbReference type="GO" id="GO:0006351">
    <property type="term" value="P:DNA-templated transcription"/>
    <property type="evidence" value="ECO:0007669"/>
    <property type="project" value="InterPro"/>
</dbReference>
<dbReference type="AlphaFoldDB" id="A0AAD9FQF9"/>
<sequence length="629" mass="69817">MAERSAPAGSSTRTTLADDLGWHVTRQSDSTSPLDHMGPRRASTDGSLDIDSGDVPLVADAHGSLSLHGPSSAYRHSSMHHRMFGAPPSPAKTPAKDDQFARFLPDFALTRVQHDLALDRMCRYFTNWALRLVPHLFYRDMAVAVKTTDISSLPVLTPNYSPMLHNAVLSLALALSDEPHLRSMSTRRVYLEAARQRIDIECSKPCLATVQALTFVSSFFSTMGDYTLGWTYFGMANRTAQTLGLHVDIGVLVRKGRISADHAEQRRIAFWSVFIQEELWAVYIGGQPLMPKHTISLPHPDPEVDKIPWIWPDGGPFAGQSQPSLLSSTFHETVKLLRMTFAITNEVYDLRSDKAALLNRGIVGRFGDSLDEWLRDLPSGLVLVDEHTFPLLPHISLLHMAWAWTTILLFRPFCQRRPAVTVQPRDQPFEKMDSFNLLNRCIKAADQILTLAQKWDAQHGLRFTPITMPQIIYTAGTTFLLAAIQGYGTMDYDTNIQKVHQCRAALRAIGQTWPAGEDKGTILGDLLTSYGVLQTSGLAEVSSQSKEQAAAPQPLLALNESQMSMSQSNGAVMETGFSPYLGHIPMDDEVSAFDRLMETICNQMGPVPSTEDPNTLDINDLLQQFQCSP</sequence>
<evidence type="ECO:0000259" key="8">
    <source>
        <dbReference type="SMART" id="SM00906"/>
    </source>
</evidence>
<name>A0AAD9FQF9_PAPLA</name>
<keyword evidence="10" id="KW-1185">Reference proteome</keyword>
<feature type="domain" description="Xylanolytic transcriptional activator regulatory" evidence="8">
    <location>
        <begin position="229"/>
        <end position="306"/>
    </location>
</feature>
<dbReference type="CDD" id="cd12148">
    <property type="entry name" value="fungal_TF_MHR"/>
    <property type="match status" value="1"/>
</dbReference>
<reference evidence="9" key="1">
    <citation type="submission" date="2023-02" db="EMBL/GenBank/DDBJ databases">
        <title>Identification and recombinant expression of a fungal hydrolase from Papiliotrema laurentii that hydrolyzes apple cutin and clears colloidal polyester polyurethane.</title>
        <authorList>
            <consortium name="DOE Joint Genome Institute"/>
            <person name="Roman V.A."/>
            <person name="Bojanowski C."/>
            <person name="Crable B.R."/>
            <person name="Wagner D.N."/>
            <person name="Hung C.S."/>
            <person name="Nadeau L.J."/>
            <person name="Schratz L."/>
            <person name="Haridas S."/>
            <person name="Pangilinan J."/>
            <person name="Lipzen A."/>
            <person name="Na H."/>
            <person name="Yan M."/>
            <person name="Ng V."/>
            <person name="Grigoriev I.V."/>
            <person name="Spatafora J.W."/>
            <person name="Barlow D."/>
            <person name="Biffinger J."/>
            <person name="Kelley-Loughnane N."/>
            <person name="Varaljay V.A."/>
            <person name="Crookes-Goodson W.J."/>
        </authorList>
    </citation>
    <scope>NUCLEOTIDE SEQUENCE</scope>
    <source>
        <strain evidence="9">5307AH</strain>
    </source>
</reference>
<dbReference type="PANTHER" id="PTHR31313">
    <property type="entry name" value="TY1 ENHANCER ACTIVATOR"/>
    <property type="match status" value="1"/>
</dbReference>
<dbReference type="PANTHER" id="PTHR31313:SF81">
    <property type="entry name" value="TY1 ENHANCER ACTIVATOR"/>
    <property type="match status" value="1"/>
</dbReference>